<keyword evidence="2" id="KW-1185">Reference proteome</keyword>
<proteinExistence type="predicted"/>
<comment type="caution">
    <text evidence="1">The sequence shown here is derived from an EMBL/GenBank/DDBJ whole genome shotgun (WGS) entry which is preliminary data.</text>
</comment>
<accession>A0A8S0RFQ4</accession>
<protein>
    <submittedName>
        <fullName evidence="1">Uncharacterized protein</fullName>
    </submittedName>
</protein>
<sequence length="113" mass="12994">MSAAGTTPAVLPRIVQCLEHITLDDLDFKDFDHISTVICLLQSCPNLQILDLKVLPRIITYDRDRVLNYLKAPNLMKQNLMKLKTMRIYLFKNPVEELILLKLLVTCTVSIPR</sequence>
<dbReference type="AlphaFoldDB" id="A0A8S0RFQ4"/>
<dbReference type="Proteomes" id="UP000594638">
    <property type="component" value="Unassembled WGS sequence"/>
</dbReference>
<evidence type="ECO:0000313" key="2">
    <source>
        <dbReference type="Proteomes" id="UP000594638"/>
    </source>
</evidence>
<dbReference type="EMBL" id="CACTIH010003609">
    <property type="protein sequence ID" value="CAA2977456.1"/>
    <property type="molecule type" value="Genomic_DNA"/>
</dbReference>
<organism evidence="1 2">
    <name type="scientific">Olea europaea subsp. europaea</name>
    <dbReference type="NCBI Taxonomy" id="158383"/>
    <lineage>
        <taxon>Eukaryota</taxon>
        <taxon>Viridiplantae</taxon>
        <taxon>Streptophyta</taxon>
        <taxon>Embryophyta</taxon>
        <taxon>Tracheophyta</taxon>
        <taxon>Spermatophyta</taxon>
        <taxon>Magnoliopsida</taxon>
        <taxon>eudicotyledons</taxon>
        <taxon>Gunneridae</taxon>
        <taxon>Pentapetalae</taxon>
        <taxon>asterids</taxon>
        <taxon>lamiids</taxon>
        <taxon>Lamiales</taxon>
        <taxon>Oleaceae</taxon>
        <taxon>Oleeae</taxon>
        <taxon>Olea</taxon>
    </lineage>
</organism>
<dbReference type="Gramene" id="OE9A073046T1">
    <property type="protein sequence ID" value="OE9A073046C1"/>
    <property type="gene ID" value="OE9A073046"/>
</dbReference>
<evidence type="ECO:0000313" key="1">
    <source>
        <dbReference type="EMBL" id="CAA2977456.1"/>
    </source>
</evidence>
<name>A0A8S0RFQ4_OLEEU</name>
<gene>
    <name evidence="1" type="ORF">OLEA9_A073046</name>
</gene>
<reference evidence="1 2" key="1">
    <citation type="submission" date="2019-12" db="EMBL/GenBank/DDBJ databases">
        <authorList>
            <person name="Alioto T."/>
            <person name="Alioto T."/>
            <person name="Gomez Garrido J."/>
        </authorList>
    </citation>
    <scope>NUCLEOTIDE SEQUENCE [LARGE SCALE GENOMIC DNA]</scope>
</reference>